<evidence type="ECO:0000313" key="1">
    <source>
        <dbReference type="EMBL" id="MDY4380338.1"/>
    </source>
</evidence>
<name>A0AAW9HG83_9GAMM</name>
<proteinExistence type="predicted"/>
<dbReference type="AlphaFoldDB" id="A0AAW9HG83"/>
<dbReference type="InterPro" id="IPR054496">
    <property type="entry name" value="E217_GP41"/>
</dbReference>
<comment type="caution">
    <text evidence="1">The sequence shown here is derived from an EMBL/GenBank/DDBJ whole genome shotgun (WGS) entry which is preliminary data.</text>
</comment>
<evidence type="ECO:0000313" key="2">
    <source>
        <dbReference type="Proteomes" id="UP001269968"/>
    </source>
</evidence>
<dbReference type="Pfam" id="PF22759">
    <property type="entry name" value="E217_GP41"/>
    <property type="match status" value="1"/>
</dbReference>
<dbReference type="Proteomes" id="UP001269968">
    <property type="component" value="Unassembled WGS sequence"/>
</dbReference>
<reference evidence="1" key="1">
    <citation type="submission" date="2023-11" db="EMBL/GenBank/DDBJ databases">
        <title>Comparative genomics revealed phylogeny of phytopathogenic Pectobacterium aroidearum based on whole-genome sequencing and function of putative horizontal acquire islands in P. aroidearum PccS1.</title>
        <authorList>
            <person name="Fan J."/>
            <person name="Yang L."/>
        </authorList>
    </citation>
    <scope>NUCLEOTIDE SEQUENCE</scope>
    <source>
        <strain evidence="1">NJAU140</strain>
    </source>
</reference>
<gene>
    <name evidence="1" type="ORF">SOV92_21460</name>
</gene>
<dbReference type="RefSeq" id="WP_320715201.1">
    <property type="nucleotide sequence ID" value="NZ_JAXHOZ010000091.1"/>
</dbReference>
<dbReference type="EMBL" id="JAXHOZ010000091">
    <property type="protein sequence ID" value="MDY4380338.1"/>
    <property type="molecule type" value="Genomic_DNA"/>
</dbReference>
<protein>
    <submittedName>
        <fullName evidence="1">Uncharacterized protein</fullName>
    </submittedName>
</protein>
<sequence>MNEIDPRLIRCEIEIDGRMHIFTDLYISATGSKTANTLQNECTIKIGNLKKTTRDYLITETSPYNWPRKRKRVVLYAGRRSYGTFKMFEGDIIGCTPSQPPDVMLTMKARTGVFFMTDMISGSYASTVPLTKIAGDTAASMDLTLDFQAQDKQVSNYNYTGAKLKQVDRLATAGSYNAYIDDDRLVVKNRDEPLKNSSVSLNKHSGLIGIPEVTEQGIKVKYLLDPSSRPGARLTIESDMNPAANGTFVIFKLDFDISNRDTPWYHTAECRREGMWQTPLL</sequence>
<organism evidence="1 2">
    <name type="scientific">Pectobacterium brasiliense</name>
    <dbReference type="NCBI Taxonomy" id="180957"/>
    <lineage>
        <taxon>Bacteria</taxon>
        <taxon>Pseudomonadati</taxon>
        <taxon>Pseudomonadota</taxon>
        <taxon>Gammaproteobacteria</taxon>
        <taxon>Enterobacterales</taxon>
        <taxon>Pectobacteriaceae</taxon>
        <taxon>Pectobacterium</taxon>
    </lineage>
</organism>
<accession>A0AAW9HG83</accession>